<dbReference type="RefSeq" id="WP_289414202.1">
    <property type="nucleotide sequence ID" value="NZ_JAQIBD010000003.1"/>
</dbReference>
<dbReference type="CDD" id="cd06433">
    <property type="entry name" value="GT_2_WfgS_like"/>
    <property type="match status" value="1"/>
</dbReference>
<dbReference type="Gene3D" id="3.90.550.10">
    <property type="entry name" value="Spore Coat Polysaccharide Biosynthesis Protein SpsA, Chain A"/>
    <property type="match status" value="1"/>
</dbReference>
<organism evidence="2 3">
    <name type="scientific">Sulfurovum zhangzhouensis</name>
    <dbReference type="NCBI Taxonomy" id="3019067"/>
    <lineage>
        <taxon>Bacteria</taxon>
        <taxon>Pseudomonadati</taxon>
        <taxon>Campylobacterota</taxon>
        <taxon>Epsilonproteobacteria</taxon>
        <taxon>Campylobacterales</taxon>
        <taxon>Sulfurovaceae</taxon>
        <taxon>Sulfurovum</taxon>
    </lineage>
</organism>
<dbReference type="PANTHER" id="PTHR22916:SF3">
    <property type="entry name" value="UDP-GLCNAC:BETAGAL BETA-1,3-N-ACETYLGLUCOSAMINYLTRANSFERASE-LIKE PROTEIN 1"/>
    <property type="match status" value="1"/>
</dbReference>
<comment type="caution">
    <text evidence="2">The sequence shown here is derived from an EMBL/GenBank/DDBJ whole genome shotgun (WGS) entry which is preliminary data.</text>
</comment>
<dbReference type="Proteomes" id="UP001169069">
    <property type="component" value="Unassembled WGS sequence"/>
</dbReference>
<accession>A0ABT7R022</accession>
<feature type="domain" description="Glycosyltransferase 2-like" evidence="1">
    <location>
        <begin position="67"/>
        <end position="184"/>
    </location>
</feature>
<sequence length="316" mass="35776">MNDFINIDTVYSTTRLLTKEQPLLKSNSDDKFETILFLPEGNDRKDEGGLRTKGIYKSSYEKKPLVTIITVVFNMHEHIATTIQSVLDQTYDNMEYLIIDGGSTDGTIDIIKAYDDQIDYWVSEKDLGIYDAMNKGLRLATGEIIGILNADDAYINDAVEKSVQALHGSGADYSIGKIKKIPSQRIYSPTYPLEQGKVYQGMMYPHIGAFIKRDVYKQVGLFDTKYKISADFDVAMRIYKKGFTEVLVPSIIGEVLEDGVSAGMRTKKENMKIAISHGKNPLFAYNYYLVQMAKSYIIRFLPDSIVDKIHSRKNFS</sequence>
<dbReference type="InterPro" id="IPR029044">
    <property type="entry name" value="Nucleotide-diphossugar_trans"/>
</dbReference>
<name>A0ABT7R022_9BACT</name>
<gene>
    <name evidence="2" type="ORF">PGH07_09440</name>
</gene>
<evidence type="ECO:0000313" key="3">
    <source>
        <dbReference type="Proteomes" id="UP001169069"/>
    </source>
</evidence>
<reference evidence="2" key="1">
    <citation type="submission" date="2023-01" db="EMBL/GenBank/DDBJ databases">
        <title>Sulfurovum sp. zt1-1 genome assembly.</title>
        <authorList>
            <person name="Wang J."/>
        </authorList>
    </citation>
    <scope>NUCLEOTIDE SEQUENCE</scope>
    <source>
        <strain evidence="2">Zt1-1</strain>
    </source>
</reference>
<evidence type="ECO:0000313" key="2">
    <source>
        <dbReference type="EMBL" id="MDM5272401.1"/>
    </source>
</evidence>
<dbReference type="InterPro" id="IPR001173">
    <property type="entry name" value="Glyco_trans_2-like"/>
</dbReference>
<dbReference type="Pfam" id="PF00535">
    <property type="entry name" value="Glycos_transf_2"/>
    <property type="match status" value="1"/>
</dbReference>
<dbReference type="SUPFAM" id="SSF53448">
    <property type="entry name" value="Nucleotide-diphospho-sugar transferases"/>
    <property type="match status" value="1"/>
</dbReference>
<evidence type="ECO:0000259" key="1">
    <source>
        <dbReference type="Pfam" id="PF00535"/>
    </source>
</evidence>
<dbReference type="PANTHER" id="PTHR22916">
    <property type="entry name" value="GLYCOSYLTRANSFERASE"/>
    <property type="match status" value="1"/>
</dbReference>
<dbReference type="EMBL" id="JAQIBD010000003">
    <property type="protein sequence ID" value="MDM5272401.1"/>
    <property type="molecule type" value="Genomic_DNA"/>
</dbReference>
<proteinExistence type="predicted"/>
<protein>
    <submittedName>
        <fullName evidence="2">Glycosyltransferase family 2 protein</fullName>
    </submittedName>
</protein>
<keyword evidence="3" id="KW-1185">Reference proteome</keyword>